<gene>
    <name evidence="1" type="ORF">GA0070608_4232</name>
    <name evidence="2" type="ORF">OIE14_24250</name>
</gene>
<keyword evidence="4" id="KW-1185">Reference proteome</keyword>
<sequence length="230" mass="24807">MIDPRPTPQPLPAERVLELAAPMLAEVGGEWRLTDGPMLRSGSLGVRVLPADSDDYRHLDLEILLNVDRPDVPTVADCTLGLAADPVEAARQAIQAWIETCLVTVLEMIEQRGRLANHFRSGDQGGFAGWHAIVGSATGWSADGSQGKQEWLAEAMPWSTLAPVIAAGLDRPYLNGVRMLVGQGGAFTDCEVRINGRRHEPSAAALAALDWPRTDRFGLARTFVLLVGPD</sequence>
<proteinExistence type="predicted"/>
<dbReference type="RefSeq" id="WP_141719516.1">
    <property type="nucleotide sequence ID" value="NZ_CP109071.1"/>
</dbReference>
<dbReference type="Pfam" id="PF19875">
    <property type="entry name" value="DUF6348"/>
    <property type="match status" value="1"/>
</dbReference>
<dbReference type="Proteomes" id="UP001334804">
    <property type="component" value="Chromosome"/>
</dbReference>
<dbReference type="Proteomes" id="UP000199343">
    <property type="component" value="Unassembled WGS sequence"/>
</dbReference>
<evidence type="ECO:0000313" key="1">
    <source>
        <dbReference type="EMBL" id="SCL70105.1"/>
    </source>
</evidence>
<name>A0A1C6VUX5_9ACTN</name>
<dbReference type="AlphaFoldDB" id="A0A1C6VUX5"/>
<organism evidence="1 3">
    <name type="scientific">Micromonospora peucetia</name>
    <dbReference type="NCBI Taxonomy" id="47871"/>
    <lineage>
        <taxon>Bacteria</taxon>
        <taxon>Bacillati</taxon>
        <taxon>Actinomycetota</taxon>
        <taxon>Actinomycetes</taxon>
        <taxon>Micromonosporales</taxon>
        <taxon>Micromonosporaceae</taxon>
        <taxon>Micromonospora</taxon>
    </lineage>
</organism>
<dbReference type="OrthoDB" id="3293258at2"/>
<evidence type="ECO:0000313" key="2">
    <source>
        <dbReference type="EMBL" id="WSA31229.1"/>
    </source>
</evidence>
<dbReference type="EMBL" id="CP109071">
    <property type="protein sequence ID" value="WSA31229.1"/>
    <property type="molecule type" value="Genomic_DNA"/>
</dbReference>
<dbReference type="EMBL" id="FMIC01000002">
    <property type="protein sequence ID" value="SCL70105.1"/>
    <property type="molecule type" value="Genomic_DNA"/>
</dbReference>
<reference evidence="2 4" key="2">
    <citation type="submission" date="2022-10" db="EMBL/GenBank/DDBJ databases">
        <title>The complete genomes of actinobacterial strains from the NBC collection.</title>
        <authorList>
            <person name="Joergensen T.S."/>
            <person name="Alvarez Arevalo M."/>
            <person name="Sterndorff E.B."/>
            <person name="Faurdal D."/>
            <person name="Vuksanovic O."/>
            <person name="Mourched A.-S."/>
            <person name="Charusanti P."/>
            <person name="Shaw S."/>
            <person name="Blin K."/>
            <person name="Weber T."/>
        </authorList>
    </citation>
    <scope>NUCLEOTIDE SEQUENCE [LARGE SCALE GENOMIC DNA]</scope>
    <source>
        <strain evidence="2 4">NBC 01809</strain>
    </source>
</reference>
<dbReference type="InterPro" id="IPR045929">
    <property type="entry name" value="DUF6348"/>
</dbReference>
<accession>A0A1C6VUX5</accession>
<reference evidence="1 3" key="1">
    <citation type="submission" date="2016-06" db="EMBL/GenBank/DDBJ databases">
        <authorList>
            <person name="Kjaerup R.B."/>
            <person name="Dalgaard T.S."/>
            <person name="Juul-Madsen H.R."/>
        </authorList>
    </citation>
    <scope>NUCLEOTIDE SEQUENCE [LARGE SCALE GENOMIC DNA]</scope>
    <source>
        <strain evidence="1 3">DSM 43363</strain>
    </source>
</reference>
<evidence type="ECO:0000313" key="3">
    <source>
        <dbReference type="Proteomes" id="UP000199343"/>
    </source>
</evidence>
<evidence type="ECO:0000313" key="4">
    <source>
        <dbReference type="Proteomes" id="UP001334804"/>
    </source>
</evidence>
<protein>
    <submittedName>
        <fullName evidence="2">DUF6348 family protein</fullName>
    </submittedName>
</protein>